<keyword evidence="2" id="KW-1185">Reference proteome</keyword>
<dbReference type="STRING" id="46223.SAMN05421852_11367"/>
<protein>
    <submittedName>
        <fullName evidence="1">Uncharacterized protein</fullName>
    </submittedName>
</protein>
<dbReference type="Pfam" id="PF10673">
    <property type="entry name" value="DUF2487"/>
    <property type="match status" value="1"/>
</dbReference>
<name>A0A1I3SK91_9BACL</name>
<dbReference type="Proteomes" id="UP000199545">
    <property type="component" value="Unassembled WGS sequence"/>
</dbReference>
<evidence type="ECO:0000313" key="1">
    <source>
        <dbReference type="EMBL" id="SFJ58820.1"/>
    </source>
</evidence>
<sequence>MMRKGMSIMRWTEIKQNEWEQLAPYVDTLCLPIYSFDLTEKKWNRRQAEIIEQIAQRFEKRLMGRVLLLPAISYMGKDAEIFSSYLNEVIQELAGFSFHYLVMVADGKSNYIRKEQLPDCSPMQVLVHEITEAEEWNEEQMDQEIMDLYNKTINLWQTNT</sequence>
<dbReference type="AlphaFoldDB" id="A0A1I3SK91"/>
<dbReference type="EMBL" id="FORR01000013">
    <property type="protein sequence ID" value="SFJ58820.1"/>
    <property type="molecule type" value="Genomic_DNA"/>
</dbReference>
<gene>
    <name evidence="1" type="ORF">SAMN05421852_11367</name>
</gene>
<proteinExistence type="predicted"/>
<reference evidence="1 2" key="1">
    <citation type="submission" date="2016-10" db="EMBL/GenBank/DDBJ databases">
        <authorList>
            <person name="de Groot N.N."/>
        </authorList>
    </citation>
    <scope>NUCLEOTIDE SEQUENCE [LARGE SCALE GENOMIC DNA]</scope>
    <source>
        <strain evidence="1 2">DSM 44778</strain>
    </source>
</reference>
<evidence type="ECO:0000313" key="2">
    <source>
        <dbReference type="Proteomes" id="UP000199545"/>
    </source>
</evidence>
<dbReference type="InterPro" id="IPR019615">
    <property type="entry name" value="DUF2487"/>
</dbReference>
<accession>A0A1I3SK91</accession>
<organism evidence="1 2">
    <name type="scientific">Thermoflavimicrobium dichotomicum</name>
    <dbReference type="NCBI Taxonomy" id="46223"/>
    <lineage>
        <taxon>Bacteria</taxon>
        <taxon>Bacillati</taxon>
        <taxon>Bacillota</taxon>
        <taxon>Bacilli</taxon>
        <taxon>Bacillales</taxon>
        <taxon>Thermoactinomycetaceae</taxon>
        <taxon>Thermoflavimicrobium</taxon>
    </lineage>
</organism>